<gene>
    <name evidence="10" type="primary">TDA9</name>
    <name evidence="10" type="ORF">CGGC5_v008743</name>
</gene>
<evidence type="ECO:0000256" key="6">
    <source>
        <dbReference type="ARBA" id="ARBA00023242"/>
    </source>
</evidence>
<evidence type="ECO:0000256" key="7">
    <source>
        <dbReference type="PROSITE-ProRule" id="PRU00042"/>
    </source>
</evidence>
<dbReference type="GO" id="GO:0000978">
    <property type="term" value="F:RNA polymerase II cis-regulatory region sequence-specific DNA binding"/>
    <property type="evidence" value="ECO:0007669"/>
    <property type="project" value="InterPro"/>
</dbReference>
<evidence type="ECO:0000259" key="9">
    <source>
        <dbReference type="PROSITE" id="PS50157"/>
    </source>
</evidence>
<dbReference type="FunFam" id="3.30.160.60:FF:002343">
    <property type="entry name" value="Zinc finger protein 33A"/>
    <property type="match status" value="1"/>
</dbReference>
<comment type="subcellular location">
    <subcellularLocation>
        <location evidence="1">Nucleus</location>
    </subcellularLocation>
</comment>
<keyword evidence="5" id="KW-0862">Zinc</keyword>
<dbReference type="SUPFAM" id="SSF57667">
    <property type="entry name" value="beta-beta-alpha zinc fingers"/>
    <property type="match status" value="1"/>
</dbReference>
<feature type="domain" description="C2H2-type" evidence="9">
    <location>
        <begin position="12"/>
        <end position="39"/>
    </location>
</feature>
<dbReference type="Gene3D" id="3.30.160.60">
    <property type="entry name" value="Classic Zinc Finger"/>
    <property type="match status" value="2"/>
</dbReference>
<dbReference type="PANTHER" id="PTHR40626">
    <property type="entry name" value="MIP31509P"/>
    <property type="match status" value="1"/>
</dbReference>
<feature type="compositionally biased region" description="Polar residues" evidence="8">
    <location>
        <begin position="177"/>
        <end position="202"/>
    </location>
</feature>
<feature type="compositionally biased region" description="Polar residues" evidence="8">
    <location>
        <begin position="95"/>
        <end position="114"/>
    </location>
</feature>
<evidence type="ECO:0000256" key="4">
    <source>
        <dbReference type="ARBA" id="ARBA00022771"/>
    </source>
</evidence>
<dbReference type="OrthoDB" id="654211at2759"/>
<dbReference type="GeneID" id="43618946"/>
<dbReference type="InterPro" id="IPR007219">
    <property type="entry name" value="XnlR_reg_dom"/>
</dbReference>
<dbReference type="PROSITE" id="PS50157">
    <property type="entry name" value="ZINC_FINGER_C2H2_2"/>
    <property type="match status" value="2"/>
</dbReference>
<keyword evidence="6" id="KW-0539">Nucleus</keyword>
<keyword evidence="2" id="KW-0479">Metal-binding</keyword>
<proteinExistence type="predicted"/>
<dbReference type="GO" id="GO:0000785">
    <property type="term" value="C:chromatin"/>
    <property type="evidence" value="ECO:0007669"/>
    <property type="project" value="TreeGrafter"/>
</dbReference>
<evidence type="ECO:0000256" key="1">
    <source>
        <dbReference type="ARBA" id="ARBA00004123"/>
    </source>
</evidence>
<evidence type="ECO:0000313" key="11">
    <source>
        <dbReference type="Proteomes" id="UP000011096"/>
    </source>
</evidence>
<evidence type="ECO:0000313" key="10">
    <source>
        <dbReference type="EMBL" id="KAF4482754.1"/>
    </source>
</evidence>
<dbReference type="InParanoid" id="A0A7J6IZS0"/>
<dbReference type="AlphaFoldDB" id="A0A7J6IZS0"/>
<dbReference type="PROSITE" id="PS00028">
    <property type="entry name" value="ZINC_FINGER_C2H2_1"/>
    <property type="match status" value="1"/>
</dbReference>
<feature type="domain" description="C2H2-type" evidence="9">
    <location>
        <begin position="40"/>
        <end position="63"/>
    </location>
</feature>
<dbReference type="InterPro" id="IPR051059">
    <property type="entry name" value="VerF-like"/>
</dbReference>
<dbReference type="Pfam" id="PF00096">
    <property type="entry name" value="zf-C2H2"/>
    <property type="match status" value="1"/>
</dbReference>
<evidence type="ECO:0000256" key="5">
    <source>
        <dbReference type="ARBA" id="ARBA00022833"/>
    </source>
</evidence>
<sequence length="788" mass="87881">MPPEAGRPYVSKICHICHRTFVRGEHLRRHLRTHTKEKPYGCHCGQSFARRDLLTRHERLYHSAVPGTYMVTPASPLDSALNLSTAGVWLPGGDDSSTSSHSEPQRSTITNNPPSRMLPVPTPTGSSTFIANAELLNPPSPMEAMLDISDFFDSVGLDFEYGFDFFGPGDHVPAGLSSATENASTGEPGQQENNEIPNSGSNLEEPLAEHLCKCIPDGDTGEDDFCELKPISQPWKVSEPQRLVFQEYLRSYASCLESFRLPSRLSMSRYIAGFVDGYSNHHPFIHMPTFCVTKYQDSPELVLAMMAIGAQFRYESRNGAALYRAGRAIILHRLKSGQFSVQPAAPAVDQESFLAAANTGTDCQSPSARMESIKGILLLATFATWQQDRSLVRESFEYQSLLARCIRESVLTETLANDGNDWHIWAKTESDRRVKLASFCFLNLQSLVFNVPPVLLGNEIFLRLPVTCDEWLAPGPSRWREARSKATPVISFQEGFVPLIHNHTGKIPATSPFGNFVLMHALLQRLIVTRQLCLDPQGPGLSPHEVAKFELSLHRWREQWYKAPESVLDIRNTKGSLSWTATSLLGLAHIRLHFDLGNKRQIYSGDPQSIAAAAFEARPPERGLRLVFALLHAVHALNIPVQLGIDYLANCQAFFWSLQHSFCSFEAAVFLSKWLLVLADGPDVGSMHFKERQIIRWLEFIVNEALSSVDEIQDTLQSPDSPITAHSLRFLGNMVIKLFAKMFQRCNSAWPIMRIVGESLHEYSKLLDGISGPDSSTSTGRFSRAVSN</sequence>
<name>A0A7J6IZS0_COLFN</name>
<protein>
    <submittedName>
        <fullName evidence="10">Putative transcription factor TDA9</fullName>
    </submittedName>
</protein>
<dbReference type="EMBL" id="ANPB02000005">
    <property type="protein sequence ID" value="KAF4482754.1"/>
    <property type="molecule type" value="Genomic_DNA"/>
</dbReference>
<dbReference type="SMART" id="SM00355">
    <property type="entry name" value="ZnF_C2H2"/>
    <property type="match status" value="2"/>
</dbReference>
<dbReference type="GO" id="GO:0006351">
    <property type="term" value="P:DNA-templated transcription"/>
    <property type="evidence" value="ECO:0007669"/>
    <property type="project" value="InterPro"/>
</dbReference>
<evidence type="ECO:0000256" key="8">
    <source>
        <dbReference type="SAM" id="MobiDB-lite"/>
    </source>
</evidence>
<feature type="region of interest" description="Disordered" evidence="8">
    <location>
        <begin position="176"/>
        <end position="202"/>
    </location>
</feature>
<dbReference type="CDD" id="cd12148">
    <property type="entry name" value="fungal_TF_MHR"/>
    <property type="match status" value="1"/>
</dbReference>
<reference evidence="10 11" key="2">
    <citation type="submission" date="2020-04" db="EMBL/GenBank/DDBJ databases">
        <title>Genome sequencing and assembly of multiple isolates from the Colletotrichum gloeosporioides species complex.</title>
        <authorList>
            <person name="Gan P."/>
            <person name="Shirasu K."/>
        </authorList>
    </citation>
    <scope>NUCLEOTIDE SEQUENCE [LARGE SCALE GENOMIC DNA]</scope>
    <source>
        <strain evidence="10 11">Nara gc5</strain>
    </source>
</reference>
<dbReference type="GO" id="GO:0000981">
    <property type="term" value="F:DNA-binding transcription factor activity, RNA polymerase II-specific"/>
    <property type="evidence" value="ECO:0007669"/>
    <property type="project" value="InterPro"/>
</dbReference>
<organism evidence="10 11">
    <name type="scientific">Colletotrichum fructicola (strain Nara gc5)</name>
    <name type="common">Anthracnose fungus</name>
    <name type="synonym">Colletotrichum gloeosporioides (strain Nara gc5)</name>
    <dbReference type="NCBI Taxonomy" id="1213859"/>
    <lineage>
        <taxon>Eukaryota</taxon>
        <taxon>Fungi</taxon>
        <taxon>Dikarya</taxon>
        <taxon>Ascomycota</taxon>
        <taxon>Pezizomycotina</taxon>
        <taxon>Sordariomycetes</taxon>
        <taxon>Hypocreomycetidae</taxon>
        <taxon>Glomerellales</taxon>
        <taxon>Glomerellaceae</taxon>
        <taxon>Colletotrichum</taxon>
        <taxon>Colletotrichum gloeosporioides species complex</taxon>
    </lineage>
</organism>
<dbReference type="RefSeq" id="XP_031885901.1">
    <property type="nucleotide sequence ID" value="XM_032034933.1"/>
</dbReference>
<dbReference type="GO" id="GO:0005634">
    <property type="term" value="C:nucleus"/>
    <property type="evidence" value="ECO:0007669"/>
    <property type="project" value="UniProtKB-SubCell"/>
</dbReference>
<comment type="caution">
    <text evidence="10">The sequence shown here is derived from an EMBL/GenBank/DDBJ whole genome shotgun (WGS) entry which is preliminary data.</text>
</comment>
<dbReference type="Pfam" id="PF04082">
    <property type="entry name" value="Fungal_trans"/>
    <property type="match status" value="1"/>
</dbReference>
<evidence type="ECO:0000256" key="3">
    <source>
        <dbReference type="ARBA" id="ARBA00022737"/>
    </source>
</evidence>
<dbReference type="InterPro" id="IPR013087">
    <property type="entry name" value="Znf_C2H2_type"/>
</dbReference>
<keyword evidence="3" id="KW-0677">Repeat</keyword>
<dbReference type="GO" id="GO:0008270">
    <property type="term" value="F:zinc ion binding"/>
    <property type="evidence" value="ECO:0007669"/>
    <property type="project" value="UniProtKB-KW"/>
</dbReference>
<accession>A0A7J6IZS0</accession>
<keyword evidence="11" id="KW-1185">Reference proteome</keyword>
<dbReference type="PANTHER" id="PTHR40626:SF10">
    <property type="entry name" value="C2H2-TYPE DOMAIN-CONTAINING PROTEIN"/>
    <property type="match status" value="1"/>
</dbReference>
<reference evidence="10 11" key="1">
    <citation type="submission" date="2012-08" db="EMBL/GenBank/DDBJ databases">
        <authorList>
            <person name="Gan P.H.P."/>
            <person name="Ikeda K."/>
            <person name="Irieda H."/>
            <person name="Narusaka M."/>
            <person name="O'Connell R.J."/>
            <person name="Narusaka Y."/>
            <person name="Takano Y."/>
            <person name="Kubo Y."/>
            <person name="Shirasu K."/>
        </authorList>
    </citation>
    <scope>NUCLEOTIDE SEQUENCE [LARGE SCALE GENOMIC DNA]</scope>
    <source>
        <strain evidence="10 11">Nara gc5</strain>
    </source>
</reference>
<evidence type="ECO:0000256" key="2">
    <source>
        <dbReference type="ARBA" id="ARBA00022723"/>
    </source>
</evidence>
<keyword evidence="4 7" id="KW-0863">Zinc-finger</keyword>
<dbReference type="InterPro" id="IPR036236">
    <property type="entry name" value="Znf_C2H2_sf"/>
</dbReference>
<dbReference type="Proteomes" id="UP000011096">
    <property type="component" value="Unassembled WGS sequence"/>
</dbReference>
<feature type="region of interest" description="Disordered" evidence="8">
    <location>
        <begin position="91"/>
        <end position="118"/>
    </location>
</feature>